<accession>K6GTW8</accession>
<dbReference type="Proteomes" id="UP000006272">
    <property type="component" value="Unassembled WGS sequence"/>
</dbReference>
<gene>
    <name evidence="1" type="ORF">B193_0848</name>
</gene>
<organism evidence="1 2">
    <name type="scientific">Solidesulfovibrio magneticus str. Maddingley MBC34</name>
    <dbReference type="NCBI Taxonomy" id="1206767"/>
    <lineage>
        <taxon>Bacteria</taxon>
        <taxon>Pseudomonadati</taxon>
        <taxon>Thermodesulfobacteriota</taxon>
        <taxon>Desulfovibrionia</taxon>
        <taxon>Desulfovibrionales</taxon>
        <taxon>Desulfovibrionaceae</taxon>
        <taxon>Solidesulfovibrio</taxon>
    </lineage>
</organism>
<comment type="caution">
    <text evidence="1">The sequence shown here is derived from an EMBL/GenBank/DDBJ whole genome shotgun (WGS) entry which is preliminary data.</text>
</comment>
<dbReference type="EMBL" id="ALAO01000073">
    <property type="protein sequence ID" value="EKO40386.1"/>
    <property type="molecule type" value="Genomic_DNA"/>
</dbReference>
<protein>
    <submittedName>
        <fullName evidence="1">Uncharacterized protein</fullName>
    </submittedName>
</protein>
<name>K6GTW8_9BACT</name>
<evidence type="ECO:0000313" key="1">
    <source>
        <dbReference type="EMBL" id="EKO40386.1"/>
    </source>
</evidence>
<sequence>MNALTSLPVGRWPEALERGRLADAAFAAAYARTPDRERAWIKTGLAAMYAAMGGPLPTSRQRSNALGHDLLVAALDVPLDYVLVACDRDFLSPARLSAVVTAALCARVPDVAAVRVGAAWPKPLLTTLELCGVETAARISRRDLAGLLAELPAKGRGVVVILGDLALPAGMPPSLDVRRAAVAGKSGVFGPGFDAEALAFAHPDCTFHSHEGFCPELPGWLPGQGSLSVAGQAGYDAVYVATSDALALAADAPLCLGPGREGFWLWPHLPPEAFRRRRFAAGVDPHRAAGDPTPSPEDA</sequence>
<reference evidence="1 2" key="1">
    <citation type="submission" date="2012-07" db="EMBL/GenBank/DDBJ databases">
        <title>Draft genome sequence of Desulfovibrio magneticus str. Maddingley MBC34 obtained from a metagenomic sequence of a methanogenic enrichment isolated from coal-seam formation water in Victoria, Australia.</title>
        <authorList>
            <person name="Greenfield P."/>
            <person name="Hendry P."/>
            <person name="Li D."/>
            <person name="Rosewarne C.P."/>
            <person name="Tran-Dinh N."/>
            <person name="Elbourne L.D.H."/>
            <person name="Paulsen I.T."/>
            <person name="Midgley D.J."/>
        </authorList>
    </citation>
    <scope>NUCLEOTIDE SEQUENCE [LARGE SCALE GENOMIC DNA]</scope>
    <source>
        <strain evidence="2">Maddingley MBC34</strain>
    </source>
</reference>
<evidence type="ECO:0000313" key="2">
    <source>
        <dbReference type="Proteomes" id="UP000006272"/>
    </source>
</evidence>
<proteinExistence type="predicted"/>
<dbReference type="AlphaFoldDB" id="K6GTW8"/>
<dbReference type="PATRIC" id="fig|1206767.3.peg.809"/>